<dbReference type="PROSITE" id="PS00198">
    <property type="entry name" value="4FE4S_FER_1"/>
    <property type="match status" value="2"/>
</dbReference>
<dbReference type="Pfam" id="PF13187">
    <property type="entry name" value="Fer4_9"/>
    <property type="match status" value="1"/>
</dbReference>
<comment type="cofactor">
    <cofactor evidence="1">
        <name>FMN</name>
        <dbReference type="ChEBI" id="CHEBI:58210"/>
    </cofactor>
</comment>
<dbReference type="GO" id="GO:0016491">
    <property type="term" value="F:oxidoreductase activity"/>
    <property type="evidence" value="ECO:0007669"/>
    <property type="project" value="UniProtKB-KW"/>
</dbReference>
<evidence type="ECO:0000256" key="8">
    <source>
        <dbReference type="ARBA" id="ARBA00023014"/>
    </source>
</evidence>
<evidence type="ECO:0000256" key="7">
    <source>
        <dbReference type="ARBA" id="ARBA00023004"/>
    </source>
</evidence>
<dbReference type="PANTHER" id="PTHR43673">
    <property type="entry name" value="NAD(P)H NITROREDUCTASE YDGI-RELATED"/>
    <property type="match status" value="1"/>
</dbReference>
<dbReference type="Gene3D" id="3.30.70.20">
    <property type="match status" value="1"/>
</dbReference>
<dbReference type="InterPro" id="IPR029479">
    <property type="entry name" value="Nitroreductase"/>
</dbReference>
<dbReference type="EMBL" id="QFLI01000002">
    <property type="protein sequence ID" value="PXY01986.1"/>
    <property type="molecule type" value="Genomic_DNA"/>
</dbReference>
<keyword evidence="6" id="KW-0560">Oxidoreductase</keyword>
<protein>
    <submittedName>
        <fullName evidence="10">Nitroreductase</fullName>
    </submittedName>
</protein>
<keyword evidence="11" id="KW-1185">Reference proteome</keyword>
<dbReference type="GO" id="GO:0046872">
    <property type="term" value="F:metal ion binding"/>
    <property type="evidence" value="ECO:0007669"/>
    <property type="project" value="UniProtKB-KW"/>
</dbReference>
<dbReference type="Pfam" id="PF00881">
    <property type="entry name" value="Nitroreductase"/>
    <property type="match status" value="1"/>
</dbReference>
<keyword evidence="4" id="KW-0288">FMN</keyword>
<keyword evidence="5" id="KW-0479">Metal-binding</keyword>
<dbReference type="InterPro" id="IPR017900">
    <property type="entry name" value="4Fe4S_Fe_S_CS"/>
</dbReference>
<accession>A0A2V4A080</accession>
<dbReference type="RefSeq" id="WP_110359620.1">
    <property type="nucleotide sequence ID" value="NZ_QFLI01000002.1"/>
</dbReference>
<gene>
    <name evidence="10" type="ORF">DF185_04880</name>
</gene>
<proteinExistence type="inferred from homology"/>
<dbReference type="PANTHER" id="PTHR43673:SF2">
    <property type="entry name" value="NITROREDUCTASE"/>
    <property type="match status" value="1"/>
</dbReference>
<reference evidence="10 11" key="1">
    <citation type="submission" date="2018-05" db="EMBL/GenBank/DDBJ databases">
        <title>Marinifilum breve JC075T sp. nov., a marine bacterium isolated from Yongle Blue Hole in the South China Sea.</title>
        <authorList>
            <person name="Fu T."/>
        </authorList>
    </citation>
    <scope>NUCLEOTIDE SEQUENCE [LARGE SCALE GENOMIC DNA]</scope>
    <source>
        <strain evidence="10 11">JC075</strain>
    </source>
</reference>
<dbReference type="InterPro" id="IPR017896">
    <property type="entry name" value="4Fe4S_Fe-S-bd"/>
</dbReference>
<name>A0A2V4A080_9BACT</name>
<dbReference type="SUPFAM" id="SSF54862">
    <property type="entry name" value="4Fe-4S ferredoxins"/>
    <property type="match status" value="1"/>
</dbReference>
<evidence type="ECO:0000256" key="6">
    <source>
        <dbReference type="ARBA" id="ARBA00023002"/>
    </source>
</evidence>
<keyword evidence="3" id="KW-0285">Flavoprotein</keyword>
<dbReference type="AlphaFoldDB" id="A0A2V4A080"/>
<evidence type="ECO:0000313" key="10">
    <source>
        <dbReference type="EMBL" id="PXY01986.1"/>
    </source>
</evidence>
<evidence type="ECO:0000256" key="2">
    <source>
        <dbReference type="ARBA" id="ARBA00007118"/>
    </source>
</evidence>
<evidence type="ECO:0000313" key="11">
    <source>
        <dbReference type="Proteomes" id="UP000248079"/>
    </source>
</evidence>
<evidence type="ECO:0000256" key="4">
    <source>
        <dbReference type="ARBA" id="ARBA00022643"/>
    </source>
</evidence>
<evidence type="ECO:0000256" key="1">
    <source>
        <dbReference type="ARBA" id="ARBA00001917"/>
    </source>
</evidence>
<keyword evidence="8" id="KW-0411">Iron-sulfur</keyword>
<organism evidence="10 11">
    <name type="scientific">Marinifilum breve</name>
    <dbReference type="NCBI Taxonomy" id="2184082"/>
    <lineage>
        <taxon>Bacteria</taxon>
        <taxon>Pseudomonadati</taxon>
        <taxon>Bacteroidota</taxon>
        <taxon>Bacteroidia</taxon>
        <taxon>Marinilabiliales</taxon>
        <taxon>Marinifilaceae</taxon>
    </lineage>
</organism>
<comment type="similarity">
    <text evidence="2">Belongs to the nitroreductase family.</text>
</comment>
<sequence length="275" mass="30526">MLDFKVNNEKCISCGLCANECPVGIIDMKDIPSIEQEKEELCIKCQHCMAVCPTEALSILGKNLEESLKNKGNLPDPKAMGEMVKTRRSIRKYKQENISKELINELLTTASFAPTGGNSNSVQFTVIDNLEAMHKFRDLAYSLIKNQGEAGKIDEKLSFINDFQKGWYQNGTDVIFRGAPHLLIASVPKTALSPEEDTLIALSYFELLANANGIGTLWNGLVKWTINDVANELLEILEIPSDHKIGYAMLFGKPAVKYPRAIQSEGVHIHTAKID</sequence>
<feature type="domain" description="4Fe-4S ferredoxin-type" evidence="9">
    <location>
        <begin position="32"/>
        <end position="62"/>
    </location>
</feature>
<evidence type="ECO:0000256" key="5">
    <source>
        <dbReference type="ARBA" id="ARBA00022723"/>
    </source>
</evidence>
<dbReference type="OrthoDB" id="1091152at2"/>
<evidence type="ECO:0000259" key="9">
    <source>
        <dbReference type="PROSITE" id="PS51379"/>
    </source>
</evidence>
<dbReference type="Proteomes" id="UP000248079">
    <property type="component" value="Unassembled WGS sequence"/>
</dbReference>
<comment type="caution">
    <text evidence="10">The sequence shown here is derived from an EMBL/GenBank/DDBJ whole genome shotgun (WGS) entry which is preliminary data.</text>
</comment>
<dbReference type="SUPFAM" id="SSF55469">
    <property type="entry name" value="FMN-dependent nitroreductase-like"/>
    <property type="match status" value="1"/>
</dbReference>
<dbReference type="GO" id="GO:0051536">
    <property type="term" value="F:iron-sulfur cluster binding"/>
    <property type="evidence" value="ECO:0007669"/>
    <property type="project" value="UniProtKB-KW"/>
</dbReference>
<dbReference type="PROSITE" id="PS51379">
    <property type="entry name" value="4FE4S_FER_2"/>
    <property type="match status" value="2"/>
</dbReference>
<dbReference type="Gene3D" id="3.40.109.10">
    <property type="entry name" value="NADH Oxidase"/>
    <property type="match status" value="1"/>
</dbReference>
<feature type="domain" description="4Fe-4S ferredoxin-type" evidence="9">
    <location>
        <begin position="2"/>
        <end position="31"/>
    </location>
</feature>
<dbReference type="InterPro" id="IPR000415">
    <property type="entry name" value="Nitroreductase-like"/>
</dbReference>
<keyword evidence="7" id="KW-0408">Iron</keyword>
<evidence type="ECO:0000256" key="3">
    <source>
        <dbReference type="ARBA" id="ARBA00022630"/>
    </source>
</evidence>
<dbReference type="CDD" id="cd02143">
    <property type="entry name" value="nitroreductase_FeS-like"/>
    <property type="match status" value="1"/>
</dbReference>